<sequence length="268" mass="28373">MPVRPNSGRTIPPDPASPVTAPNGLVPAPVPVPPPPAVVAFKKGSWTFSYMRLSMLNPSGEDSMLLIALSVFRIISHINSGSLRTWASSGFRSIISRIRGLLIIKLRIISGLFVKLCIAGSPLPNKPDGPVPPNAPKPSPGNKGAPVLTTPTPTGTEPPPGGTAGLLVFPAVVEQMLEEGQLAHNHEPYKQCDLLANLPSTLNKTKIKNPLTIPTASTSQFCPNTPLNSATDNSRLVFTENLESFEPRMLTFTSSAPSTPKLDPTSAP</sequence>
<comment type="caution">
    <text evidence="2">The sequence shown here is derived from an EMBL/GenBank/DDBJ whole genome shotgun (WGS) entry which is preliminary data.</text>
</comment>
<keyword evidence="3" id="KW-1185">Reference proteome</keyword>
<feature type="non-terminal residue" evidence="2">
    <location>
        <position position="268"/>
    </location>
</feature>
<reference evidence="3" key="1">
    <citation type="journal article" date="2019" name="Curr. Biol.">
        <title>Genome Sequence of Striga asiatica Provides Insight into the Evolution of Plant Parasitism.</title>
        <authorList>
            <person name="Yoshida S."/>
            <person name="Kim S."/>
            <person name="Wafula E.K."/>
            <person name="Tanskanen J."/>
            <person name="Kim Y.M."/>
            <person name="Honaas L."/>
            <person name="Yang Z."/>
            <person name="Spallek T."/>
            <person name="Conn C.E."/>
            <person name="Ichihashi Y."/>
            <person name="Cheong K."/>
            <person name="Cui S."/>
            <person name="Der J.P."/>
            <person name="Gundlach H."/>
            <person name="Jiao Y."/>
            <person name="Hori C."/>
            <person name="Ishida J.K."/>
            <person name="Kasahara H."/>
            <person name="Kiba T."/>
            <person name="Kim M.S."/>
            <person name="Koo N."/>
            <person name="Laohavisit A."/>
            <person name="Lee Y.H."/>
            <person name="Lumba S."/>
            <person name="McCourt P."/>
            <person name="Mortimer J.C."/>
            <person name="Mutuku J.M."/>
            <person name="Nomura T."/>
            <person name="Sasaki-Sekimoto Y."/>
            <person name="Seto Y."/>
            <person name="Wang Y."/>
            <person name="Wakatake T."/>
            <person name="Sakakibara H."/>
            <person name="Demura T."/>
            <person name="Yamaguchi S."/>
            <person name="Yoneyama K."/>
            <person name="Manabe R.I."/>
            <person name="Nelson D.C."/>
            <person name="Schulman A.H."/>
            <person name="Timko M.P."/>
            <person name="dePamphilis C.W."/>
            <person name="Choi D."/>
            <person name="Shirasu K."/>
        </authorList>
    </citation>
    <scope>NUCLEOTIDE SEQUENCE [LARGE SCALE GENOMIC DNA]</scope>
    <source>
        <strain evidence="3">cv. UVA1</strain>
    </source>
</reference>
<accession>A0A5A7R1R5</accession>
<feature type="region of interest" description="Disordered" evidence="1">
    <location>
        <begin position="125"/>
        <end position="162"/>
    </location>
</feature>
<proteinExistence type="predicted"/>
<evidence type="ECO:0000313" key="3">
    <source>
        <dbReference type="Proteomes" id="UP000325081"/>
    </source>
</evidence>
<protein>
    <submittedName>
        <fullName evidence="2">Endoglucanase 13</fullName>
    </submittedName>
</protein>
<dbReference type="Proteomes" id="UP000325081">
    <property type="component" value="Unassembled WGS sequence"/>
</dbReference>
<evidence type="ECO:0000256" key="1">
    <source>
        <dbReference type="SAM" id="MobiDB-lite"/>
    </source>
</evidence>
<name>A0A5A7R1R5_STRAF</name>
<feature type="compositionally biased region" description="Low complexity" evidence="1">
    <location>
        <begin position="144"/>
        <end position="155"/>
    </location>
</feature>
<gene>
    <name evidence="2" type="ORF">STAS_27494</name>
</gene>
<dbReference type="EMBL" id="BKCP01009181">
    <property type="protein sequence ID" value="GER50201.1"/>
    <property type="molecule type" value="Genomic_DNA"/>
</dbReference>
<evidence type="ECO:0000313" key="2">
    <source>
        <dbReference type="EMBL" id="GER50201.1"/>
    </source>
</evidence>
<organism evidence="2 3">
    <name type="scientific">Striga asiatica</name>
    <name type="common">Asiatic witchweed</name>
    <name type="synonym">Buchnera asiatica</name>
    <dbReference type="NCBI Taxonomy" id="4170"/>
    <lineage>
        <taxon>Eukaryota</taxon>
        <taxon>Viridiplantae</taxon>
        <taxon>Streptophyta</taxon>
        <taxon>Embryophyta</taxon>
        <taxon>Tracheophyta</taxon>
        <taxon>Spermatophyta</taxon>
        <taxon>Magnoliopsida</taxon>
        <taxon>eudicotyledons</taxon>
        <taxon>Gunneridae</taxon>
        <taxon>Pentapetalae</taxon>
        <taxon>asterids</taxon>
        <taxon>lamiids</taxon>
        <taxon>Lamiales</taxon>
        <taxon>Orobanchaceae</taxon>
        <taxon>Buchnereae</taxon>
        <taxon>Striga</taxon>
    </lineage>
</organism>
<dbReference type="AlphaFoldDB" id="A0A5A7R1R5"/>
<feature type="compositionally biased region" description="Pro residues" evidence="1">
    <location>
        <begin position="125"/>
        <end position="139"/>
    </location>
</feature>